<name>A0A1H8CK27_9SPHN</name>
<evidence type="ECO:0000313" key="3">
    <source>
        <dbReference type="Proteomes" id="UP000199206"/>
    </source>
</evidence>
<proteinExistence type="predicted"/>
<dbReference type="RefSeq" id="WP_093665381.1">
    <property type="nucleotide sequence ID" value="NZ_FOCF01000003.1"/>
</dbReference>
<keyword evidence="1" id="KW-1133">Transmembrane helix</keyword>
<accession>A0A1H8CK27</accession>
<organism evidence="2 3">
    <name type="scientific">Sphingomonas gellani</name>
    <dbReference type="NCBI Taxonomy" id="1166340"/>
    <lineage>
        <taxon>Bacteria</taxon>
        <taxon>Pseudomonadati</taxon>
        <taxon>Pseudomonadota</taxon>
        <taxon>Alphaproteobacteria</taxon>
        <taxon>Sphingomonadales</taxon>
        <taxon>Sphingomonadaceae</taxon>
        <taxon>Sphingomonas</taxon>
    </lineage>
</organism>
<keyword evidence="3" id="KW-1185">Reference proteome</keyword>
<reference evidence="3" key="1">
    <citation type="submission" date="2016-10" db="EMBL/GenBank/DDBJ databases">
        <authorList>
            <person name="Varghese N."/>
            <person name="Submissions S."/>
        </authorList>
    </citation>
    <scope>NUCLEOTIDE SEQUENCE [LARGE SCALE GENOMIC DNA]</scope>
    <source>
        <strain evidence="3">S6-262</strain>
    </source>
</reference>
<sequence length="224" mass="23726">MESIPDTSAPCAAEIVVASASVLAACAEGWMLVGWPPVVIVGGSGAIGLLLWLRTYRHGPVSPAVILPPFLLTVAMLEVHMAEEYLAGFAPAMSRLFDIGWTERGFLLVFAFAGPAIYALTALGLFRGVRLAGFVAAFIFVGPGAAEFTHFLFPLLTPAIDPDLSATITRQVADGTLVADMGNHWIGVTGRYYFPGLYTAVMPMVPGIWGVVSTLRAKRRASSG</sequence>
<dbReference type="OrthoDB" id="4719533at2"/>
<dbReference type="Proteomes" id="UP000199206">
    <property type="component" value="Unassembled WGS sequence"/>
</dbReference>
<protein>
    <submittedName>
        <fullName evidence="2">Uncharacterized protein</fullName>
    </submittedName>
</protein>
<dbReference type="EMBL" id="FOCF01000003">
    <property type="protein sequence ID" value="SEM95259.1"/>
    <property type="molecule type" value="Genomic_DNA"/>
</dbReference>
<feature type="transmembrane region" description="Helical" evidence="1">
    <location>
        <begin position="133"/>
        <end position="153"/>
    </location>
</feature>
<keyword evidence="1" id="KW-0812">Transmembrane</keyword>
<feature type="transmembrane region" description="Helical" evidence="1">
    <location>
        <begin position="65"/>
        <end position="86"/>
    </location>
</feature>
<evidence type="ECO:0000256" key="1">
    <source>
        <dbReference type="SAM" id="Phobius"/>
    </source>
</evidence>
<gene>
    <name evidence="2" type="ORF">SAMN05192583_1641</name>
</gene>
<feature type="transmembrane region" description="Helical" evidence="1">
    <location>
        <begin position="34"/>
        <end position="53"/>
    </location>
</feature>
<evidence type="ECO:0000313" key="2">
    <source>
        <dbReference type="EMBL" id="SEM95259.1"/>
    </source>
</evidence>
<feature type="transmembrane region" description="Helical" evidence="1">
    <location>
        <begin position="106"/>
        <end position="126"/>
    </location>
</feature>
<feature type="transmembrane region" description="Helical" evidence="1">
    <location>
        <begin position="192"/>
        <end position="212"/>
    </location>
</feature>
<dbReference type="AlphaFoldDB" id="A0A1H8CK27"/>
<keyword evidence="1" id="KW-0472">Membrane</keyword>